<evidence type="ECO:0000313" key="1">
    <source>
        <dbReference type="EMBL" id="RJL13683.1"/>
    </source>
</evidence>
<dbReference type="RefSeq" id="WP_119898364.1">
    <property type="nucleotide sequence ID" value="NZ_QNRC01000013.1"/>
</dbReference>
<gene>
    <name evidence="1" type="ORF">D3P05_11790</name>
</gene>
<name>A0A419A674_9RHOB</name>
<dbReference type="AlphaFoldDB" id="A0A419A674"/>
<reference evidence="2" key="1">
    <citation type="submission" date="2018-09" db="EMBL/GenBank/DDBJ databases">
        <title>Paracoccus onubensis nov. sp. a moderate halophilic bacterium isolated from Gruta de las Maravillas (Aracena, Spain).</title>
        <authorList>
            <person name="Jurado V."/>
            <person name="Gutierrez-Patricio S."/>
            <person name="Gonzalez-Pimentel J.L."/>
            <person name="Miller A.Z."/>
            <person name="Laiz L."/>
            <person name="Saiz-Jimenez C."/>
        </authorList>
    </citation>
    <scope>NUCLEOTIDE SEQUENCE [LARGE SCALE GENOMIC DNA]</scope>
    <source>
        <strain evidence="2">DSM 26381</strain>
    </source>
</reference>
<organism evidence="1 2">
    <name type="scientific">Paracoccus siganidrum</name>
    <dbReference type="NCBI Taxonomy" id="1276757"/>
    <lineage>
        <taxon>Bacteria</taxon>
        <taxon>Pseudomonadati</taxon>
        <taxon>Pseudomonadota</taxon>
        <taxon>Alphaproteobacteria</taxon>
        <taxon>Rhodobacterales</taxon>
        <taxon>Paracoccaceae</taxon>
        <taxon>Paracoccus</taxon>
    </lineage>
</organism>
<evidence type="ECO:0000313" key="2">
    <source>
        <dbReference type="Proteomes" id="UP000283587"/>
    </source>
</evidence>
<protein>
    <submittedName>
        <fullName evidence="1">Uncharacterized protein</fullName>
    </submittedName>
</protein>
<proteinExistence type="predicted"/>
<dbReference type="Proteomes" id="UP000283587">
    <property type="component" value="Unassembled WGS sequence"/>
</dbReference>
<accession>A0A419A674</accession>
<keyword evidence="2" id="KW-1185">Reference proteome</keyword>
<comment type="caution">
    <text evidence="1">The sequence shown here is derived from an EMBL/GenBank/DDBJ whole genome shotgun (WGS) entry which is preliminary data.</text>
</comment>
<sequence length="300" mass="31347">MAGLQIIIPGADFSDSGIPRNTRYIRGTELPAAGALGLFLLEEGTPGSVWSGAFENLVPGTAPGRVFPGWAAPRMRNFGSARGGFEVPNINGTLIDTRIPAQRSQFTMAMVVRTHARRSSVSPYNLIHMTTSDTANNLPASNEGNLNLINSGSIWGMGAALSNPPGPFIRFGPPISNSGSFTAMTNTLGVQDQWNAIAISVDGPAGSARFQSLTDFRTITDAERGNTLIQDAFVTNLSQRNGTFLFGGAVNGPNRDSEGPLVDVMCAAVYGIPHGAAGIETILRGLAQIAAGRGVAVAGY</sequence>
<dbReference type="EMBL" id="QZEW01000044">
    <property type="protein sequence ID" value="RJL13683.1"/>
    <property type="molecule type" value="Genomic_DNA"/>
</dbReference>